<evidence type="ECO:0000313" key="2">
    <source>
        <dbReference type="Proteomes" id="UP000557392"/>
    </source>
</evidence>
<dbReference type="AlphaFoldDB" id="A0A7W6NWH4"/>
<dbReference type="RefSeq" id="WP_183997528.1">
    <property type="nucleotide sequence ID" value="NZ_JACIEH010000002.1"/>
</dbReference>
<keyword evidence="2" id="KW-1185">Reference proteome</keyword>
<dbReference type="EMBL" id="JACIEH010000002">
    <property type="protein sequence ID" value="MBB4098602.1"/>
    <property type="molecule type" value="Genomic_DNA"/>
</dbReference>
<dbReference type="Proteomes" id="UP000557392">
    <property type="component" value="Unassembled WGS sequence"/>
</dbReference>
<sequence>MGPLTRFILRRVHETIGYIPVHLPALTAEQDFVGAEPRLPLIVLWGEEDRGDHFAFRTWVNWGRVVEIAREYEGPDDGSIDAAQVRAELAQAYQAIQTVSTAAIYDLAGDKGRRPSQVCDAYWNDTAG</sequence>
<evidence type="ECO:0000313" key="1">
    <source>
        <dbReference type="EMBL" id="MBB4098602.1"/>
    </source>
</evidence>
<reference evidence="1 2" key="1">
    <citation type="submission" date="2020-08" db="EMBL/GenBank/DDBJ databases">
        <title>Genomic Encyclopedia of Type Strains, Phase IV (KMG-IV): sequencing the most valuable type-strain genomes for metagenomic binning, comparative biology and taxonomic classification.</title>
        <authorList>
            <person name="Goeker M."/>
        </authorList>
    </citation>
    <scope>NUCLEOTIDE SEQUENCE [LARGE SCALE GENOMIC DNA]</scope>
    <source>
        <strain evidence="1 2">DSM 101806</strain>
    </source>
</reference>
<name>A0A7W6NWH4_9SPHN</name>
<accession>A0A7W6NWH4</accession>
<gene>
    <name evidence="1" type="ORF">GGR46_002166</name>
</gene>
<organism evidence="1 2">
    <name type="scientific">Sphingomonas kyeonggiensis</name>
    <dbReference type="NCBI Taxonomy" id="1268553"/>
    <lineage>
        <taxon>Bacteria</taxon>
        <taxon>Pseudomonadati</taxon>
        <taxon>Pseudomonadota</taxon>
        <taxon>Alphaproteobacteria</taxon>
        <taxon>Sphingomonadales</taxon>
        <taxon>Sphingomonadaceae</taxon>
        <taxon>Sphingomonas</taxon>
    </lineage>
</organism>
<proteinExistence type="predicted"/>
<comment type="caution">
    <text evidence="1">The sequence shown here is derived from an EMBL/GenBank/DDBJ whole genome shotgun (WGS) entry which is preliminary data.</text>
</comment>
<protein>
    <submittedName>
        <fullName evidence="1">Uncharacterized protein</fullName>
    </submittedName>
</protein>